<keyword evidence="3" id="KW-1185">Reference proteome</keyword>
<dbReference type="Pfam" id="PF01494">
    <property type="entry name" value="FAD_binding_3"/>
    <property type="match status" value="1"/>
</dbReference>
<dbReference type="AlphaFoldDB" id="F5S9D4"/>
<dbReference type="GO" id="GO:0018659">
    <property type="term" value="F:4-hydroxybenzoate 3-monooxygenase activity"/>
    <property type="evidence" value="ECO:0007669"/>
    <property type="project" value="UniProtKB-EC"/>
</dbReference>
<dbReference type="InterPro" id="IPR002938">
    <property type="entry name" value="FAD-bd"/>
</dbReference>
<reference evidence="2 3" key="1">
    <citation type="submission" date="2011-04" db="EMBL/GenBank/DDBJ databases">
        <authorList>
            <person name="Muzny D."/>
            <person name="Qin X."/>
            <person name="Deng J."/>
            <person name="Jiang H."/>
            <person name="Liu Y."/>
            <person name="Qu J."/>
            <person name="Song X.-Z."/>
            <person name="Zhang L."/>
            <person name="Thornton R."/>
            <person name="Coyle M."/>
            <person name="Francisco L."/>
            <person name="Jackson L."/>
            <person name="Javaid M."/>
            <person name="Korchina V."/>
            <person name="Kovar C."/>
            <person name="Mata R."/>
            <person name="Mathew T."/>
            <person name="Ngo R."/>
            <person name="Nguyen L."/>
            <person name="Nguyen N."/>
            <person name="Okwuonu G."/>
            <person name="Ongeri F."/>
            <person name="Pham C."/>
            <person name="Simmons D."/>
            <person name="Wilczek-Boney K."/>
            <person name="Hale W."/>
            <person name="Jakkamsetti A."/>
            <person name="Pham P."/>
            <person name="Ruth R."/>
            <person name="San Lucas F."/>
            <person name="Warren J."/>
            <person name="Zhang J."/>
            <person name="Zhao Z."/>
            <person name="Zhou C."/>
            <person name="Zhu D."/>
            <person name="Lee S."/>
            <person name="Bess C."/>
            <person name="Blankenburg K."/>
            <person name="Forbes L."/>
            <person name="Fu Q."/>
            <person name="Gubbala S."/>
            <person name="Hirani K."/>
            <person name="Jayaseelan J.C."/>
            <person name="Lara F."/>
            <person name="Munidasa M."/>
            <person name="Palculict T."/>
            <person name="Patil S."/>
            <person name="Pu L.-L."/>
            <person name="Saada N."/>
            <person name="Tang L."/>
            <person name="Weissenberger G."/>
            <person name="Zhu Y."/>
            <person name="Hemphill L."/>
            <person name="Shang Y."/>
            <person name="Youmans B."/>
            <person name="Ayvaz T."/>
            <person name="Ross M."/>
            <person name="Santibanez J."/>
            <person name="Aqrawi P."/>
            <person name="Gross S."/>
            <person name="Joshi V."/>
            <person name="Fowler G."/>
            <person name="Nazareth L."/>
            <person name="Reid J."/>
            <person name="Worley K."/>
            <person name="Petrosino J."/>
            <person name="Highlander S."/>
            <person name="Gibbs R."/>
        </authorList>
    </citation>
    <scope>NUCLEOTIDE SEQUENCE [LARGE SCALE GENOMIC DNA]</scope>
    <source>
        <strain evidence="2 3">ATCC 23330</strain>
    </source>
</reference>
<dbReference type="SUPFAM" id="SSF51905">
    <property type="entry name" value="FAD/NAD(P)-binding domain"/>
    <property type="match status" value="1"/>
</dbReference>
<protein>
    <submittedName>
        <fullName evidence="2">4-hydroxybenzoate hydroxylase</fullName>
        <ecNumber evidence="2">1.14.13.2</ecNumber>
    </submittedName>
</protein>
<keyword evidence="2" id="KW-0560">Oxidoreductase</keyword>
<evidence type="ECO:0000313" key="2">
    <source>
        <dbReference type="EMBL" id="EGK07404.1"/>
    </source>
</evidence>
<dbReference type="Proteomes" id="UP000004207">
    <property type="component" value="Unassembled WGS sequence"/>
</dbReference>
<dbReference type="Gene3D" id="3.50.50.60">
    <property type="entry name" value="FAD/NAD(P)-binding domain"/>
    <property type="match status" value="1"/>
</dbReference>
<dbReference type="GO" id="GO:0071949">
    <property type="term" value="F:FAD binding"/>
    <property type="evidence" value="ECO:0007669"/>
    <property type="project" value="InterPro"/>
</dbReference>
<name>F5S9D4_KINKI</name>
<gene>
    <name evidence="2" type="primary">pobA</name>
    <name evidence="2" type="ORF">HMPREF0476_1817</name>
</gene>
<sequence length="105" mass="11512">MVGRAFLGGIEKPFKPRSGGAFGYCPSLEKSIAPLRSFVSELMRWHSLFWAVDAAHIVPPTGAKGLNLAAGDVQCLANAFEDVYFQTYPFLNNFSGCLKINTRNL</sequence>
<comment type="caution">
    <text evidence="2">The sequence shown here is derived from an EMBL/GenBank/DDBJ whole genome shotgun (WGS) entry which is preliminary data.</text>
</comment>
<dbReference type="eggNOG" id="COG0654">
    <property type="taxonomic scope" value="Bacteria"/>
</dbReference>
<dbReference type="EC" id="1.14.13.2" evidence="2"/>
<dbReference type="EMBL" id="AFHS01000059">
    <property type="protein sequence ID" value="EGK07404.1"/>
    <property type="molecule type" value="Genomic_DNA"/>
</dbReference>
<feature type="domain" description="FAD-binding" evidence="1">
    <location>
        <begin position="26"/>
        <end position="84"/>
    </location>
</feature>
<evidence type="ECO:0000313" key="3">
    <source>
        <dbReference type="Proteomes" id="UP000004207"/>
    </source>
</evidence>
<accession>F5S9D4</accession>
<dbReference type="InterPro" id="IPR036188">
    <property type="entry name" value="FAD/NAD-bd_sf"/>
</dbReference>
<organism evidence="2 3">
    <name type="scientific">Kingella kingae ATCC 23330</name>
    <dbReference type="NCBI Taxonomy" id="887327"/>
    <lineage>
        <taxon>Bacteria</taxon>
        <taxon>Pseudomonadati</taxon>
        <taxon>Pseudomonadota</taxon>
        <taxon>Betaproteobacteria</taxon>
        <taxon>Neisseriales</taxon>
        <taxon>Neisseriaceae</taxon>
        <taxon>Kingella</taxon>
    </lineage>
</organism>
<proteinExistence type="predicted"/>
<evidence type="ECO:0000259" key="1">
    <source>
        <dbReference type="Pfam" id="PF01494"/>
    </source>
</evidence>
<dbReference type="HOGENOM" id="CLU_176923_0_0_4"/>